<name>A0ACA9SNQ5_9GLOM</name>
<accession>A0ACA9SNQ5</accession>
<organism evidence="1 2">
    <name type="scientific">Racocetra persica</name>
    <dbReference type="NCBI Taxonomy" id="160502"/>
    <lineage>
        <taxon>Eukaryota</taxon>
        <taxon>Fungi</taxon>
        <taxon>Fungi incertae sedis</taxon>
        <taxon>Mucoromycota</taxon>
        <taxon>Glomeromycotina</taxon>
        <taxon>Glomeromycetes</taxon>
        <taxon>Diversisporales</taxon>
        <taxon>Gigasporaceae</taxon>
        <taxon>Racocetra</taxon>
    </lineage>
</organism>
<gene>
    <name evidence="1" type="ORF">RPERSI_LOCUS32791</name>
</gene>
<evidence type="ECO:0000313" key="2">
    <source>
        <dbReference type="Proteomes" id="UP000789920"/>
    </source>
</evidence>
<dbReference type="EMBL" id="CAJVQC010138572">
    <property type="protein sequence ID" value="CAG8843497.1"/>
    <property type="molecule type" value="Genomic_DNA"/>
</dbReference>
<feature type="non-terminal residue" evidence="1">
    <location>
        <position position="97"/>
    </location>
</feature>
<reference evidence="1" key="1">
    <citation type="submission" date="2021-06" db="EMBL/GenBank/DDBJ databases">
        <authorList>
            <person name="Kallberg Y."/>
            <person name="Tangrot J."/>
            <person name="Rosling A."/>
        </authorList>
    </citation>
    <scope>NUCLEOTIDE SEQUENCE</scope>
    <source>
        <strain evidence="1">MA461A</strain>
    </source>
</reference>
<sequence length="97" mass="11351">TTRIISKESEQDSRPENKFKNIISEVNDIDILIEDLLVENNLKVQELINEGIIEMINYEFDEDKEEAKNNNDENPLLLSITITETIEALKKVIRYQE</sequence>
<evidence type="ECO:0000313" key="1">
    <source>
        <dbReference type="EMBL" id="CAG8843497.1"/>
    </source>
</evidence>
<feature type="non-terminal residue" evidence="1">
    <location>
        <position position="1"/>
    </location>
</feature>
<protein>
    <submittedName>
        <fullName evidence="1">15551_t:CDS:1</fullName>
    </submittedName>
</protein>
<dbReference type="Proteomes" id="UP000789920">
    <property type="component" value="Unassembled WGS sequence"/>
</dbReference>
<keyword evidence="2" id="KW-1185">Reference proteome</keyword>
<proteinExistence type="predicted"/>
<comment type="caution">
    <text evidence="1">The sequence shown here is derived from an EMBL/GenBank/DDBJ whole genome shotgun (WGS) entry which is preliminary data.</text>
</comment>